<evidence type="ECO:0008006" key="12">
    <source>
        <dbReference type="Google" id="ProtNLM"/>
    </source>
</evidence>
<dbReference type="AlphaFoldDB" id="A0A8K1CI31"/>
<dbReference type="GO" id="GO:0022857">
    <property type="term" value="F:transmembrane transporter activity"/>
    <property type="evidence" value="ECO:0007669"/>
    <property type="project" value="InterPro"/>
</dbReference>
<feature type="transmembrane region" description="Helical" evidence="9">
    <location>
        <begin position="158"/>
        <end position="179"/>
    </location>
</feature>
<dbReference type="InterPro" id="IPR052599">
    <property type="entry name" value="SLC43A_AATransporter"/>
</dbReference>
<organism evidence="10 11">
    <name type="scientific">Pythium oligandrum</name>
    <name type="common">Mycoparasitic fungus</name>
    <dbReference type="NCBI Taxonomy" id="41045"/>
    <lineage>
        <taxon>Eukaryota</taxon>
        <taxon>Sar</taxon>
        <taxon>Stramenopiles</taxon>
        <taxon>Oomycota</taxon>
        <taxon>Peronosporomycetes</taxon>
        <taxon>Pythiales</taxon>
        <taxon>Pythiaceae</taxon>
        <taxon>Pythium</taxon>
    </lineage>
</organism>
<dbReference type="InterPro" id="IPR036259">
    <property type="entry name" value="MFS_trans_sf"/>
</dbReference>
<comment type="similarity">
    <text evidence="2">Belongs to the SLC43A transporter (TC 2.A.1.44) family.</text>
</comment>
<feature type="transmembrane region" description="Helical" evidence="9">
    <location>
        <begin position="366"/>
        <end position="386"/>
    </location>
</feature>
<feature type="transmembrane region" description="Helical" evidence="9">
    <location>
        <begin position="72"/>
        <end position="92"/>
    </location>
</feature>
<feature type="transmembrane region" description="Helical" evidence="9">
    <location>
        <begin position="20"/>
        <end position="45"/>
    </location>
</feature>
<feature type="transmembrane region" description="Helical" evidence="9">
    <location>
        <begin position="99"/>
        <end position="118"/>
    </location>
</feature>
<proteinExistence type="inferred from homology"/>
<feature type="region of interest" description="Disordered" evidence="8">
    <location>
        <begin position="521"/>
        <end position="551"/>
    </location>
</feature>
<feature type="transmembrane region" description="Helical" evidence="9">
    <location>
        <begin position="130"/>
        <end position="151"/>
    </location>
</feature>
<feature type="transmembrane region" description="Helical" evidence="9">
    <location>
        <begin position="191"/>
        <end position="211"/>
    </location>
</feature>
<gene>
    <name evidence="10" type="ORF">Poli38472_002117</name>
</gene>
<keyword evidence="4 9" id="KW-0812">Transmembrane</keyword>
<keyword evidence="7 9" id="KW-0472">Membrane</keyword>
<dbReference type="SUPFAM" id="SSF103473">
    <property type="entry name" value="MFS general substrate transporter"/>
    <property type="match status" value="1"/>
</dbReference>
<evidence type="ECO:0000313" key="11">
    <source>
        <dbReference type="Proteomes" id="UP000794436"/>
    </source>
</evidence>
<dbReference type="InterPro" id="IPR011701">
    <property type="entry name" value="MFS"/>
</dbReference>
<feature type="transmembrane region" description="Helical" evidence="9">
    <location>
        <begin position="424"/>
        <end position="443"/>
    </location>
</feature>
<keyword evidence="11" id="KW-1185">Reference proteome</keyword>
<dbReference type="OrthoDB" id="330047at2759"/>
<dbReference type="Gene3D" id="1.20.1250.20">
    <property type="entry name" value="MFS general substrate transporter like domains"/>
    <property type="match status" value="1"/>
</dbReference>
<evidence type="ECO:0000313" key="10">
    <source>
        <dbReference type="EMBL" id="TMW63176.1"/>
    </source>
</evidence>
<evidence type="ECO:0000256" key="8">
    <source>
        <dbReference type="SAM" id="MobiDB-lite"/>
    </source>
</evidence>
<keyword evidence="5" id="KW-0029">Amino-acid transport</keyword>
<keyword evidence="3" id="KW-0813">Transport</keyword>
<keyword evidence="6 9" id="KW-1133">Transmembrane helix</keyword>
<evidence type="ECO:0000256" key="9">
    <source>
        <dbReference type="SAM" id="Phobius"/>
    </source>
</evidence>
<dbReference type="PANTHER" id="PTHR20772">
    <property type="entry name" value="PROTEIN FMP42"/>
    <property type="match status" value="1"/>
</dbReference>
<evidence type="ECO:0000256" key="5">
    <source>
        <dbReference type="ARBA" id="ARBA00022970"/>
    </source>
</evidence>
<evidence type="ECO:0000256" key="1">
    <source>
        <dbReference type="ARBA" id="ARBA00004141"/>
    </source>
</evidence>
<feature type="transmembrane region" description="Helical" evidence="9">
    <location>
        <begin position="455"/>
        <end position="475"/>
    </location>
</feature>
<dbReference type="GO" id="GO:0006865">
    <property type="term" value="P:amino acid transport"/>
    <property type="evidence" value="ECO:0007669"/>
    <property type="project" value="UniProtKB-KW"/>
</dbReference>
<dbReference type="Pfam" id="PF07690">
    <property type="entry name" value="MFS_1"/>
    <property type="match status" value="1"/>
</dbReference>
<name>A0A8K1CI31_PYTOL</name>
<evidence type="ECO:0000256" key="3">
    <source>
        <dbReference type="ARBA" id="ARBA00022448"/>
    </source>
</evidence>
<evidence type="ECO:0000256" key="6">
    <source>
        <dbReference type="ARBA" id="ARBA00022989"/>
    </source>
</evidence>
<evidence type="ECO:0000256" key="7">
    <source>
        <dbReference type="ARBA" id="ARBA00023136"/>
    </source>
</evidence>
<comment type="caution">
    <text evidence="10">The sequence shown here is derived from an EMBL/GenBank/DDBJ whole genome shotgun (WGS) entry which is preliminary data.</text>
</comment>
<evidence type="ECO:0000256" key="4">
    <source>
        <dbReference type="ARBA" id="ARBA00022692"/>
    </source>
</evidence>
<feature type="transmembrane region" description="Helical" evidence="9">
    <location>
        <begin position="340"/>
        <end position="359"/>
    </location>
</feature>
<comment type="subcellular location">
    <subcellularLocation>
        <location evidence="1">Membrane</location>
        <topology evidence="1">Multi-pass membrane protein</topology>
    </subcellularLocation>
</comment>
<accession>A0A8K1CI31</accession>
<protein>
    <recommendedName>
        <fullName evidence="12">MFS transporter</fullName>
    </recommendedName>
</protein>
<reference evidence="10" key="1">
    <citation type="submission" date="2019-03" db="EMBL/GenBank/DDBJ databases">
        <title>Long read genome sequence of the mycoparasitic Pythium oligandrum ATCC 38472 isolated from sugarbeet rhizosphere.</title>
        <authorList>
            <person name="Gaulin E."/>
        </authorList>
    </citation>
    <scope>NUCLEOTIDE SEQUENCE</scope>
    <source>
        <strain evidence="10">ATCC 38472_TT</strain>
    </source>
</reference>
<sequence>MLPHRRSPWMDVEAQRLALVAVTLVVDLFFTGVVFGWAPLLLMLLDENQYSELCSENEVATPCVAQENRLNLMFALAAVTANAASLPVGVFLDRYGPKATTAVAGVVEIVALVLLAFADSRTFDVFVPAYMLLAFGGSLTMMASYPVSFLVMSHQTAILAAISCLFDGSSVVFVTLYSIQSLFRLSRQTLFIGFACLAVVLYVLFFILWHLNERALRPSASTAERDRLHTEEDLSCSSPVSEKAAKLLLKSHYVDYGTLNEAHLVDEYDPEEIHELYRSGLIESKLAEVPVLDQLRTFEFVFILLFASCHVLRTNVFIGTANKLLANYGDASHDFLYTKIFSLVLPLGFVFVPAIDYIVEQRGLTLSMVFTNTIGVVYNVLVLIPILSLQCVTFGVFTGFRAFLYAVISSFAAKTFGLKNLGTLIGLIFSIGSLVGLLEYPAVSLSNHFVDGDLATVFWISIGLCVALFPLIGVYRKRDNARRRKHQQLLAHFGSTFLSPELQTHTPGLSYRRSPCLSTPSVEFVQSPRSPKILSPKKNKRSPPSHRRSMV</sequence>
<evidence type="ECO:0000256" key="2">
    <source>
        <dbReference type="ARBA" id="ARBA00006595"/>
    </source>
</evidence>
<dbReference type="GO" id="GO:0016020">
    <property type="term" value="C:membrane"/>
    <property type="evidence" value="ECO:0007669"/>
    <property type="project" value="UniProtKB-SubCell"/>
</dbReference>
<dbReference type="EMBL" id="SPLM01000072">
    <property type="protein sequence ID" value="TMW63176.1"/>
    <property type="molecule type" value="Genomic_DNA"/>
</dbReference>
<dbReference type="Proteomes" id="UP000794436">
    <property type="component" value="Unassembled WGS sequence"/>
</dbReference>
<dbReference type="PANTHER" id="PTHR20772:SF2">
    <property type="entry name" value="PROTEIN FMP42"/>
    <property type="match status" value="1"/>
</dbReference>
<feature type="compositionally biased region" description="Basic residues" evidence="8">
    <location>
        <begin position="535"/>
        <end position="551"/>
    </location>
</feature>